<dbReference type="OrthoDB" id="618098at2759"/>
<gene>
    <name evidence="1" type="ORF">Goshw_023005</name>
</gene>
<protein>
    <submittedName>
        <fullName evidence="1">Uncharacterized protein</fullName>
    </submittedName>
</protein>
<reference evidence="1 2" key="1">
    <citation type="journal article" date="2019" name="Genome Biol. Evol.">
        <title>Insights into the evolution of the New World diploid cottons (Gossypium, subgenus Houzingenia) based on genome sequencing.</title>
        <authorList>
            <person name="Grover C.E."/>
            <person name="Arick M.A. 2nd"/>
            <person name="Thrash A."/>
            <person name="Conover J.L."/>
            <person name="Sanders W.S."/>
            <person name="Peterson D.G."/>
            <person name="Frelichowski J.E."/>
            <person name="Scheffler J.A."/>
            <person name="Scheffler B.E."/>
            <person name="Wendel J.F."/>
        </authorList>
    </citation>
    <scope>NUCLEOTIDE SEQUENCE [LARGE SCALE GENOMIC DNA]</scope>
    <source>
        <strain evidence="1">1</strain>
        <tissue evidence="1">Leaf</tissue>
    </source>
</reference>
<proteinExistence type="predicted"/>
<dbReference type="Proteomes" id="UP000593576">
    <property type="component" value="Unassembled WGS sequence"/>
</dbReference>
<evidence type="ECO:0000313" key="1">
    <source>
        <dbReference type="EMBL" id="MBA0878476.1"/>
    </source>
</evidence>
<dbReference type="EMBL" id="JABFAF010271800">
    <property type="protein sequence ID" value="MBA0878476.1"/>
    <property type="molecule type" value="Genomic_DNA"/>
</dbReference>
<evidence type="ECO:0000313" key="2">
    <source>
        <dbReference type="Proteomes" id="UP000593576"/>
    </source>
</evidence>
<accession>A0A7J9N5X3</accession>
<comment type="caution">
    <text evidence="1">The sequence shown here is derived from an EMBL/GenBank/DDBJ whole genome shotgun (WGS) entry which is preliminary data.</text>
</comment>
<sequence length="55" mass="6050">MTCLVEKIIAALVRTSIGNLLVLKKSINSNIVVSLIMTNLLTSTQKIEPLEKILK</sequence>
<name>A0A7J9N5X3_GOSSC</name>
<keyword evidence="2" id="KW-1185">Reference proteome</keyword>
<dbReference type="AlphaFoldDB" id="A0A7J9N5X3"/>
<organism evidence="1 2">
    <name type="scientific">Gossypium schwendimanii</name>
    <name type="common">Cotton</name>
    <dbReference type="NCBI Taxonomy" id="34291"/>
    <lineage>
        <taxon>Eukaryota</taxon>
        <taxon>Viridiplantae</taxon>
        <taxon>Streptophyta</taxon>
        <taxon>Embryophyta</taxon>
        <taxon>Tracheophyta</taxon>
        <taxon>Spermatophyta</taxon>
        <taxon>Magnoliopsida</taxon>
        <taxon>eudicotyledons</taxon>
        <taxon>Gunneridae</taxon>
        <taxon>Pentapetalae</taxon>
        <taxon>rosids</taxon>
        <taxon>malvids</taxon>
        <taxon>Malvales</taxon>
        <taxon>Malvaceae</taxon>
        <taxon>Malvoideae</taxon>
        <taxon>Gossypium</taxon>
    </lineage>
</organism>